<dbReference type="Gene3D" id="3.40.50.620">
    <property type="entry name" value="HUPs"/>
    <property type="match status" value="1"/>
</dbReference>
<evidence type="ECO:0000259" key="16">
    <source>
        <dbReference type="Pfam" id="PF20259"/>
    </source>
</evidence>
<comment type="function">
    <text evidence="14">Catalyzes the 2-thiolation of uridine at the wobble position (U34) of tRNA, leading to the formation of s(2)U34.</text>
</comment>
<keyword evidence="8 14" id="KW-0819">tRNA processing</keyword>
<dbReference type="PANTHER" id="PTHR11933:SF5">
    <property type="entry name" value="MITOCHONDRIAL TRNA-SPECIFIC 2-THIOURIDYLASE 1"/>
    <property type="match status" value="1"/>
</dbReference>
<keyword evidence="11 14" id="KW-0694">RNA-binding</keyword>
<dbReference type="Gene3D" id="2.30.30.280">
    <property type="entry name" value="Adenine nucleotide alpha hydrolases-like domains"/>
    <property type="match status" value="1"/>
</dbReference>
<comment type="caution">
    <text evidence="14">Lacks conserved residue(s) required for the propagation of feature annotation.</text>
</comment>
<evidence type="ECO:0000256" key="12">
    <source>
        <dbReference type="ARBA" id="ARBA00023157"/>
    </source>
</evidence>
<feature type="site" description="Interaction with tRNA" evidence="14">
    <location>
        <position position="348"/>
    </location>
</feature>
<dbReference type="Pfam" id="PF20258">
    <property type="entry name" value="tRNA_Me_trans_C"/>
    <property type="match status" value="1"/>
</dbReference>
<dbReference type="Gene3D" id="2.40.30.10">
    <property type="entry name" value="Translation factors"/>
    <property type="match status" value="1"/>
</dbReference>
<dbReference type="FunFam" id="3.40.50.620:FF:000004">
    <property type="entry name" value="tRNA-specific 2-thiouridylase MnmA"/>
    <property type="match status" value="1"/>
</dbReference>
<dbReference type="GO" id="GO:0005524">
    <property type="term" value="F:ATP binding"/>
    <property type="evidence" value="ECO:0007669"/>
    <property type="project" value="UniProtKB-KW"/>
</dbReference>
<accession>A0A944DLM2</accession>
<feature type="region of interest" description="Interaction with tRNA" evidence="14">
    <location>
        <begin position="316"/>
        <end position="317"/>
    </location>
</feature>
<dbReference type="EC" id="2.8.1.13" evidence="3 14"/>
<feature type="domain" description="tRNA-specific 2-thiouridylase MnmA-like C-terminal" evidence="15">
    <location>
        <begin position="291"/>
        <end position="364"/>
    </location>
</feature>
<evidence type="ECO:0000256" key="2">
    <source>
        <dbReference type="ARBA" id="ARBA00006191"/>
    </source>
</evidence>
<dbReference type="CDD" id="cd01998">
    <property type="entry name" value="MnmA_TRMU-like"/>
    <property type="match status" value="1"/>
</dbReference>
<gene>
    <name evidence="14 17" type="primary">mnmA</name>
    <name evidence="17" type="ORF">J7E47_16220</name>
</gene>
<evidence type="ECO:0000259" key="15">
    <source>
        <dbReference type="Pfam" id="PF20258"/>
    </source>
</evidence>
<feature type="region of interest" description="Interaction with tRNA" evidence="14">
    <location>
        <begin position="154"/>
        <end position="156"/>
    </location>
</feature>
<dbReference type="NCBIfam" id="TIGR00420">
    <property type="entry name" value="trmU"/>
    <property type="match status" value="1"/>
</dbReference>
<evidence type="ECO:0000256" key="3">
    <source>
        <dbReference type="ARBA" id="ARBA00011949"/>
    </source>
</evidence>
<dbReference type="GO" id="GO:0005737">
    <property type="term" value="C:cytoplasm"/>
    <property type="evidence" value="ECO:0007669"/>
    <property type="project" value="UniProtKB-SubCell"/>
</dbReference>
<evidence type="ECO:0000256" key="1">
    <source>
        <dbReference type="ARBA" id="ARBA00004496"/>
    </source>
</evidence>
<evidence type="ECO:0000256" key="13">
    <source>
        <dbReference type="ARBA" id="ARBA00051542"/>
    </source>
</evidence>
<sequence length="374" mass="41600">MRDPAPSDTTHKRVIVGMSGGVDSSVSALLLIEQGYEVEGLFMKNWEEDDGTEYCTAMDDLADAQAVCDKIGIKLHTANFAAEYWDNVFEHFLAEYKAGRTPNPDILCNREIKFKAFLDYAMMLGADLIATGHYVRRRDIDGRTELLKGLDPNKDQSYFLHAVGGEQIAKTLFPVGELEKPQVRAIAEKHALATAKKKDSTGICFIGERRFSDFLKQYLPAQPGEIKTTEGEVIGRHHGLMYHTIGQRQGLGIGGLKDAGEEPWYVLVKDLEHNELIVGQGNDHPWLFSGALLASDIYWVNPIDLSQPRRLTAKVRYRQSDQPCMLEKTATGYRATFDDPQRAVTPGQSVVFYDGEICLGGGVIEVAEPWSSKA</sequence>
<feature type="active site" description="Cysteine persulfide intermediate" evidence="14">
    <location>
        <position position="204"/>
    </location>
</feature>
<dbReference type="NCBIfam" id="NF001138">
    <property type="entry name" value="PRK00143.1"/>
    <property type="match status" value="1"/>
</dbReference>
<comment type="subcellular location">
    <subcellularLocation>
        <location evidence="1 14">Cytoplasm</location>
    </subcellularLocation>
</comment>
<proteinExistence type="inferred from homology"/>
<feature type="binding site" evidence="14">
    <location>
        <begin position="17"/>
        <end position="24"/>
    </location>
    <ligand>
        <name>ATP</name>
        <dbReference type="ChEBI" id="CHEBI:30616"/>
    </ligand>
</feature>
<dbReference type="GO" id="GO:0103016">
    <property type="term" value="F:tRNA-uridine 2-sulfurtransferase activity"/>
    <property type="evidence" value="ECO:0007669"/>
    <property type="project" value="UniProtKB-EC"/>
</dbReference>
<dbReference type="RefSeq" id="WP_214912760.1">
    <property type="nucleotide sequence ID" value="NZ_JAGGNX010000004.1"/>
</dbReference>
<comment type="catalytic activity">
    <reaction evidence="13 14">
        <text>S-sulfanyl-L-cysteinyl-[protein] + uridine(34) in tRNA + AH2 + ATP = 2-thiouridine(34) in tRNA + L-cysteinyl-[protein] + A + AMP + diphosphate + H(+)</text>
        <dbReference type="Rhea" id="RHEA:47032"/>
        <dbReference type="Rhea" id="RHEA-COMP:10131"/>
        <dbReference type="Rhea" id="RHEA-COMP:11726"/>
        <dbReference type="Rhea" id="RHEA-COMP:11727"/>
        <dbReference type="Rhea" id="RHEA-COMP:11728"/>
        <dbReference type="ChEBI" id="CHEBI:13193"/>
        <dbReference type="ChEBI" id="CHEBI:15378"/>
        <dbReference type="ChEBI" id="CHEBI:17499"/>
        <dbReference type="ChEBI" id="CHEBI:29950"/>
        <dbReference type="ChEBI" id="CHEBI:30616"/>
        <dbReference type="ChEBI" id="CHEBI:33019"/>
        <dbReference type="ChEBI" id="CHEBI:61963"/>
        <dbReference type="ChEBI" id="CHEBI:65315"/>
        <dbReference type="ChEBI" id="CHEBI:87170"/>
        <dbReference type="ChEBI" id="CHEBI:456215"/>
        <dbReference type="EC" id="2.8.1.13"/>
    </reaction>
</comment>
<feature type="domain" description="tRNA-specific 2-thiouridylase MnmA-like central" evidence="16">
    <location>
        <begin position="213"/>
        <end position="280"/>
    </location>
</feature>
<evidence type="ECO:0000256" key="10">
    <source>
        <dbReference type="ARBA" id="ARBA00022840"/>
    </source>
</evidence>
<evidence type="ECO:0000313" key="18">
    <source>
        <dbReference type="Proteomes" id="UP000692896"/>
    </source>
</evidence>
<name>A0A944DLM2_PSEFL</name>
<feature type="binding site" evidence="14">
    <location>
        <position position="43"/>
    </location>
    <ligand>
        <name>ATP</name>
        <dbReference type="ChEBI" id="CHEBI:30616"/>
    </ligand>
</feature>
<evidence type="ECO:0000256" key="4">
    <source>
        <dbReference type="ARBA" id="ARBA00013805"/>
    </source>
</evidence>
<comment type="similarity">
    <text evidence="2 14">Belongs to the MnmA/TRMU family.</text>
</comment>
<evidence type="ECO:0000313" key="17">
    <source>
        <dbReference type="EMBL" id="MBT2330263.1"/>
    </source>
</evidence>
<dbReference type="AlphaFoldDB" id="A0A944DLM2"/>
<evidence type="ECO:0000256" key="14">
    <source>
        <dbReference type="HAMAP-Rule" id="MF_00144"/>
    </source>
</evidence>
<dbReference type="InterPro" id="IPR014729">
    <property type="entry name" value="Rossmann-like_a/b/a_fold"/>
</dbReference>
<evidence type="ECO:0000256" key="7">
    <source>
        <dbReference type="ARBA" id="ARBA00022679"/>
    </source>
</evidence>
<dbReference type="FunFam" id="2.30.30.280:FF:000001">
    <property type="entry name" value="tRNA-specific 2-thiouridylase MnmA"/>
    <property type="match status" value="1"/>
</dbReference>
<keyword evidence="9 14" id="KW-0547">Nucleotide-binding</keyword>
<dbReference type="Proteomes" id="UP000692896">
    <property type="component" value="Unassembled WGS sequence"/>
</dbReference>
<feature type="binding site" evidence="14">
    <location>
        <position position="132"/>
    </location>
    <ligand>
        <name>ATP</name>
        <dbReference type="ChEBI" id="CHEBI:30616"/>
    </ligand>
</feature>
<protein>
    <recommendedName>
        <fullName evidence="4 14">tRNA-specific 2-thiouridylase MnmA</fullName>
        <ecNumber evidence="3 14">2.8.1.13</ecNumber>
    </recommendedName>
</protein>
<evidence type="ECO:0000256" key="8">
    <source>
        <dbReference type="ARBA" id="ARBA00022694"/>
    </source>
</evidence>
<keyword evidence="5 14" id="KW-0963">Cytoplasm</keyword>
<evidence type="ECO:0000256" key="9">
    <source>
        <dbReference type="ARBA" id="ARBA00022741"/>
    </source>
</evidence>
<dbReference type="PANTHER" id="PTHR11933">
    <property type="entry name" value="TRNA 5-METHYLAMINOMETHYL-2-THIOURIDYLATE -METHYLTRANSFERASE"/>
    <property type="match status" value="1"/>
</dbReference>
<reference evidence="17" key="1">
    <citation type="submission" date="2021-03" db="EMBL/GenBank/DDBJ databases">
        <title>Genomic analysis provides insights into the functional capacity of soil bacteria communities inhabiting an altitudinal gradient in the Atacama Desert.</title>
        <authorList>
            <person name="Gonzalez M."/>
            <person name="Maldonado J."/>
            <person name="Maza F."/>
            <person name="Hodar C."/>
            <person name="Cortes M."/>
            <person name="Palma R."/>
            <person name="Andreani C."/>
            <person name="Gaete A."/>
            <person name="Vasquez-Dean J."/>
            <person name="Acuna V."/>
            <person name="Aguado M."/>
            <person name="Mandakovic D."/>
            <person name="Latorre M."/>
            <person name="Orellana A."/>
            <person name="Gutierrez R."/>
            <person name="Montecino M."/>
            <person name="Allende M."/>
            <person name="Maass A."/>
            <person name="Cambiazo V."/>
        </authorList>
    </citation>
    <scope>NUCLEOTIDE SEQUENCE</scope>
    <source>
        <strain evidence="17">ISL-25</strain>
    </source>
</reference>
<keyword evidence="10 14" id="KW-0067">ATP-binding</keyword>
<dbReference type="SUPFAM" id="SSF52402">
    <property type="entry name" value="Adenine nucleotide alpha hydrolases-like"/>
    <property type="match status" value="1"/>
</dbReference>
<dbReference type="InterPro" id="IPR046885">
    <property type="entry name" value="MnmA-like_C"/>
</dbReference>
<dbReference type="InterPro" id="IPR023382">
    <property type="entry name" value="MnmA-like_central_sf"/>
</dbReference>
<feature type="region of interest" description="Interaction with target base in tRNA" evidence="14">
    <location>
        <begin position="103"/>
        <end position="105"/>
    </location>
</feature>
<keyword evidence="7 14" id="KW-0808">Transferase</keyword>
<dbReference type="GO" id="GO:0000049">
    <property type="term" value="F:tRNA binding"/>
    <property type="evidence" value="ECO:0007669"/>
    <property type="project" value="UniProtKB-KW"/>
</dbReference>
<dbReference type="InterPro" id="IPR046884">
    <property type="entry name" value="MnmA-like_central"/>
</dbReference>
<dbReference type="FunFam" id="2.40.30.10:FF:000023">
    <property type="entry name" value="tRNA-specific 2-thiouridylase MnmA"/>
    <property type="match status" value="1"/>
</dbReference>
<keyword evidence="6 14" id="KW-0820">tRNA-binding</keyword>
<comment type="caution">
    <text evidence="17">The sequence shown here is derived from an EMBL/GenBank/DDBJ whole genome shotgun (WGS) entry which is preliminary data.</text>
</comment>
<dbReference type="EMBL" id="JAGGOB010000032">
    <property type="protein sequence ID" value="MBT2330263.1"/>
    <property type="molecule type" value="Genomic_DNA"/>
</dbReference>
<feature type="active site" description="Nucleophile" evidence="14">
    <location>
        <position position="108"/>
    </location>
</feature>
<evidence type="ECO:0000256" key="6">
    <source>
        <dbReference type="ARBA" id="ARBA00022555"/>
    </source>
</evidence>
<dbReference type="Pfam" id="PF03054">
    <property type="entry name" value="tRNA_Me_trans"/>
    <property type="match status" value="1"/>
</dbReference>
<evidence type="ECO:0000256" key="5">
    <source>
        <dbReference type="ARBA" id="ARBA00022490"/>
    </source>
</evidence>
<dbReference type="InterPro" id="IPR004506">
    <property type="entry name" value="MnmA-like"/>
</dbReference>
<organism evidence="17 18">
    <name type="scientific">Pseudomonas fluorescens</name>
    <dbReference type="NCBI Taxonomy" id="294"/>
    <lineage>
        <taxon>Bacteria</taxon>
        <taxon>Pseudomonadati</taxon>
        <taxon>Pseudomonadota</taxon>
        <taxon>Gammaproteobacteria</taxon>
        <taxon>Pseudomonadales</taxon>
        <taxon>Pseudomonadaceae</taxon>
        <taxon>Pseudomonas</taxon>
    </lineage>
</organism>
<keyword evidence="12" id="KW-1015">Disulfide bond</keyword>
<dbReference type="GO" id="GO:0002143">
    <property type="term" value="P:tRNA wobble position uridine thiolation"/>
    <property type="evidence" value="ECO:0007669"/>
    <property type="project" value="TreeGrafter"/>
</dbReference>
<dbReference type="Pfam" id="PF20259">
    <property type="entry name" value="tRNA_Me_trans_M"/>
    <property type="match status" value="1"/>
</dbReference>
<dbReference type="HAMAP" id="MF_00144">
    <property type="entry name" value="tRNA_thiouridyl_MnmA"/>
    <property type="match status" value="1"/>
</dbReference>
<evidence type="ECO:0000256" key="11">
    <source>
        <dbReference type="ARBA" id="ARBA00022884"/>
    </source>
</evidence>
<feature type="site" description="Interaction with tRNA" evidence="14">
    <location>
        <position position="133"/>
    </location>
</feature>